<protein>
    <submittedName>
        <fullName evidence="3">Uncharacterized protein</fullName>
    </submittedName>
</protein>
<evidence type="ECO:0000313" key="4">
    <source>
        <dbReference type="Proteomes" id="UP000716446"/>
    </source>
</evidence>
<dbReference type="AlphaFoldDB" id="A0A9N8JJ82"/>
<organism evidence="3 4">
    <name type="scientific">Aureobasidium vineae</name>
    <dbReference type="NCBI Taxonomy" id="2773715"/>
    <lineage>
        <taxon>Eukaryota</taxon>
        <taxon>Fungi</taxon>
        <taxon>Dikarya</taxon>
        <taxon>Ascomycota</taxon>
        <taxon>Pezizomycotina</taxon>
        <taxon>Dothideomycetes</taxon>
        <taxon>Dothideomycetidae</taxon>
        <taxon>Dothideales</taxon>
        <taxon>Saccotheciaceae</taxon>
        <taxon>Aureobasidium</taxon>
    </lineage>
</organism>
<evidence type="ECO:0000313" key="3">
    <source>
        <dbReference type="EMBL" id="CAD0088879.1"/>
    </source>
</evidence>
<evidence type="ECO:0000256" key="2">
    <source>
        <dbReference type="SAM" id="MobiDB-lite"/>
    </source>
</evidence>
<proteinExistence type="predicted"/>
<gene>
    <name evidence="3" type="ORF">AWRI4619_LOCUS5491</name>
</gene>
<sequence>MYHDYMAKNLADRYANLNSQLDNVIKDANSEISALRDRLESSPSLSSSMPNYGLRAPALGQRQATPNRQPLGEIHRNATSSQGFGGYSASGGGVKIGGNMAQQRPQIINRNLSRVLNRG</sequence>
<keyword evidence="4" id="KW-1185">Reference proteome</keyword>
<dbReference type="EMBL" id="CAIJEN010000007">
    <property type="protein sequence ID" value="CAD0088879.1"/>
    <property type="molecule type" value="Genomic_DNA"/>
</dbReference>
<comment type="caution">
    <text evidence="3">The sequence shown here is derived from an EMBL/GenBank/DDBJ whole genome shotgun (WGS) entry which is preliminary data.</text>
</comment>
<feature type="coiled-coil region" evidence="1">
    <location>
        <begin position="7"/>
        <end position="38"/>
    </location>
</feature>
<reference evidence="3" key="1">
    <citation type="submission" date="2020-06" db="EMBL/GenBank/DDBJ databases">
        <authorList>
            <person name="Onetto C."/>
        </authorList>
    </citation>
    <scope>NUCLEOTIDE SEQUENCE</scope>
</reference>
<accession>A0A9N8JJ82</accession>
<keyword evidence="1" id="KW-0175">Coiled coil</keyword>
<dbReference type="Proteomes" id="UP000716446">
    <property type="component" value="Unassembled WGS sequence"/>
</dbReference>
<evidence type="ECO:0000256" key="1">
    <source>
        <dbReference type="SAM" id="Coils"/>
    </source>
</evidence>
<feature type="region of interest" description="Disordered" evidence="2">
    <location>
        <begin position="39"/>
        <end position="86"/>
    </location>
</feature>
<name>A0A9N8JJ82_9PEZI</name>